<evidence type="ECO:0000313" key="9">
    <source>
        <dbReference type="Proteomes" id="UP001187682"/>
    </source>
</evidence>
<dbReference type="CDD" id="cd00067">
    <property type="entry name" value="GAL4"/>
    <property type="match status" value="1"/>
</dbReference>
<keyword evidence="5" id="KW-0539">Nucleus</keyword>
<keyword evidence="9" id="KW-1185">Reference proteome</keyword>
<dbReference type="GO" id="GO:0000981">
    <property type="term" value="F:DNA-binding transcription factor activity, RNA polymerase II-specific"/>
    <property type="evidence" value="ECO:0007669"/>
    <property type="project" value="InterPro"/>
</dbReference>
<dbReference type="InterPro" id="IPR036864">
    <property type="entry name" value="Zn2-C6_fun-type_DNA-bd_sf"/>
</dbReference>
<evidence type="ECO:0000259" key="7">
    <source>
        <dbReference type="PROSITE" id="PS50048"/>
    </source>
</evidence>
<dbReference type="GO" id="GO:0006351">
    <property type="term" value="P:DNA-templated transcription"/>
    <property type="evidence" value="ECO:0007669"/>
    <property type="project" value="InterPro"/>
</dbReference>
<evidence type="ECO:0000256" key="3">
    <source>
        <dbReference type="ARBA" id="ARBA00023015"/>
    </source>
</evidence>
<feature type="region of interest" description="Disordered" evidence="6">
    <location>
        <begin position="1"/>
        <end position="20"/>
    </location>
</feature>
<dbReference type="GO" id="GO:0003677">
    <property type="term" value="F:DNA binding"/>
    <property type="evidence" value="ECO:0007669"/>
    <property type="project" value="InterPro"/>
</dbReference>
<feature type="region of interest" description="Disordered" evidence="6">
    <location>
        <begin position="116"/>
        <end position="177"/>
    </location>
</feature>
<dbReference type="EMBL" id="ONZQ02000002">
    <property type="protein sequence ID" value="SPN99267.1"/>
    <property type="molecule type" value="Genomic_DNA"/>
</dbReference>
<gene>
    <name evidence="8" type="ORF">DNG_02304</name>
</gene>
<dbReference type="SUPFAM" id="SSF57701">
    <property type="entry name" value="Zn2/Cys6 DNA-binding domain"/>
    <property type="match status" value="1"/>
</dbReference>
<protein>
    <submittedName>
        <fullName evidence="8">Related to C6 transcription factor</fullName>
    </submittedName>
</protein>
<dbReference type="Gene3D" id="4.10.240.10">
    <property type="entry name" value="Zn(2)-C6 fungal-type DNA-binding domain"/>
    <property type="match status" value="1"/>
</dbReference>
<dbReference type="CDD" id="cd12148">
    <property type="entry name" value="fungal_TF_MHR"/>
    <property type="match status" value="1"/>
</dbReference>
<dbReference type="PANTHER" id="PTHR47338">
    <property type="entry name" value="ZN(II)2CYS6 TRANSCRIPTION FACTOR (EUROFUNG)-RELATED"/>
    <property type="match status" value="1"/>
</dbReference>
<keyword evidence="3" id="KW-0805">Transcription regulation</keyword>
<dbReference type="InterPro" id="IPR001138">
    <property type="entry name" value="Zn2Cys6_DnaBD"/>
</dbReference>
<sequence>MDSPPATGAESAHSEGDIPSCQGCRRRKLRCSREKPTCAHCLRLESPCVYDAKKSKPGVKAGAIESLNRRVEALENVALENSRQGSSRDQPPAAPTDTQQIIGAFSSLIQELRGLVSSARAPPSQQGSSVSPRNLGPVAATPAPYTSPPENGYTFRDPTHVQSHPRKKRRVDSCGNPNIELTGQLEELANDSTNLPPPAFLEEIIDAYFNIIQPWIPILHETYFRRRIDNDEERPELVVLLHAIVVAAARFVDSPGRGITGQEVELWTSRSRRIVKTSAMEALSVENLQALIIIAFNDMGNGDMSKAWPVIGSLTRTVEYLQLSVETDDRQEKPLLRPLLSIPPAHNWTQEEERRRVFWTIFALDSWNTSLTSDDVRRRLPADGGLWHKEDPVTTPYFGIWDRSAAKIGNSIAFLPAHYPSPDQITDAPPETPTTAMSAPSGISTVDMSTVGAFAYCIEATESLSRVTTYFLQQRINFQDRQEVGNWLTRFKELDLRLVHWKMFLPRKWKDSNISRRETLTIMDPNLTLAHVTHNTSMILLHQQIAYPPPQWTGIVRMPSAHSADTCLVAASETATIAEKYLRYTPERGPNSSQFAFCVFISARALLVHRKYCNTDLAPEFWLLVDCLDEMARRWVGLTSTVEDRPSLAAKYSSILRELHNRCETDPDFSLDVLGYSTDGFSNQTADSLAKGRGAIQDYRQADTIVAQTSFDTATASNAHRFDSTAANGARTFVPVGGGGPTFQTSPTSQVPEHHSNDELTAISTALMDQDYAQMDRVISFDDMLFTVQTGNEDTAAMAGGNWTFG</sequence>
<dbReference type="Proteomes" id="UP001187682">
    <property type="component" value="Unassembled WGS sequence"/>
</dbReference>
<dbReference type="Pfam" id="PF04082">
    <property type="entry name" value="Fungal_trans"/>
    <property type="match status" value="1"/>
</dbReference>
<dbReference type="InterPro" id="IPR007219">
    <property type="entry name" value="XnlR_reg_dom"/>
</dbReference>
<dbReference type="Pfam" id="PF00172">
    <property type="entry name" value="Zn_clus"/>
    <property type="match status" value="1"/>
</dbReference>
<dbReference type="InterPro" id="IPR050815">
    <property type="entry name" value="TF_fung"/>
</dbReference>
<keyword evidence="2" id="KW-0479">Metal-binding</keyword>
<dbReference type="SMART" id="SM00066">
    <property type="entry name" value="GAL4"/>
    <property type="match status" value="1"/>
</dbReference>
<dbReference type="PANTHER" id="PTHR47338:SF23">
    <property type="entry name" value="ZN(II)2CYS6 TRANSCRIPTION FACTOR (EUROFUNG)"/>
    <property type="match status" value="1"/>
</dbReference>
<dbReference type="AlphaFoldDB" id="A0AAE8MS65"/>
<dbReference type="PROSITE" id="PS00463">
    <property type="entry name" value="ZN2_CY6_FUNGAL_1"/>
    <property type="match status" value="1"/>
</dbReference>
<reference evidence="8" key="1">
    <citation type="submission" date="2018-03" db="EMBL/GenBank/DDBJ databases">
        <authorList>
            <person name="Guldener U."/>
        </authorList>
    </citation>
    <scope>NUCLEOTIDE SEQUENCE</scope>
</reference>
<comment type="caution">
    <text evidence="8">The sequence shown here is derived from an EMBL/GenBank/DDBJ whole genome shotgun (WGS) entry which is preliminary data.</text>
</comment>
<name>A0AAE8MS65_9PEZI</name>
<accession>A0AAE8MS65</accession>
<evidence type="ECO:0000256" key="1">
    <source>
        <dbReference type="ARBA" id="ARBA00004123"/>
    </source>
</evidence>
<dbReference type="GO" id="GO:0008270">
    <property type="term" value="F:zinc ion binding"/>
    <property type="evidence" value="ECO:0007669"/>
    <property type="project" value="InterPro"/>
</dbReference>
<proteinExistence type="predicted"/>
<evidence type="ECO:0000256" key="4">
    <source>
        <dbReference type="ARBA" id="ARBA00023163"/>
    </source>
</evidence>
<organism evidence="8 9">
    <name type="scientific">Cephalotrichum gorgonifer</name>
    <dbReference type="NCBI Taxonomy" id="2041049"/>
    <lineage>
        <taxon>Eukaryota</taxon>
        <taxon>Fungi</taxon>
        <taxon>Dikarya</taxon>
        <taxon>Ascomycota</taxon>
        <taxon>Pezizomycotina</taxon>
        <taxon>Sordariomycetes</taxon>
        <taxon>Hypocreomycetidae</taxon>
        <taxon>Microascales</taxon>
        <taxon>Microascaceae</taxon>
        <taxon>Cephalotrichum</taxon>
    </lineage>
</organism>
<evidence type="ECO:0000313" key="8">
    <source>
        <dbReference type="EMBL" id="SPN99267.1"/>
    </source>
</evidence>
<feature type="domain" description="Zn(2)-C6 fungal-type" evidence="7">
    <location>
        <begin position="20"/>
        <end position="50"/>
    </location>
</feature>
<keyword evidence="4" id="KW-0804">Transcription</keyword>
<evidence type="ECO:0000256" key="2">
    <source>
        <dbReference type="ARBA" id="ARBA00022723"/>
    </source>
</evidence>
<dbReference type="PROSITE" id="PS50048">
    <property type="entry name" value="ZN2_CY6_FUNGAL_2"/>
    <property type="match status" value="1"/>
</dbReference>
<evidence type="ECO:0000256" key="5">
    <source>
        <dbReference type="ARBA" id="ARBA00023242"/>
    </source>
</evidence>
<evidence type="ECO:0000256" key="6">
    <source>
        <dbReference type="SAM" id="MobiDB-lite"/>
    </source>
</evidence>
<feature type="compositionally biased region" description="Polar residues" evidence="6">
    <location>
        <begin position="123"/>
        <end position="132"/>
    </location>
</feature>
<dbReference type="GO" id="GO:0005634">
    <property type="term" value="C:nucleus"/>
    <property type="evidence" value="ECO:0007669"/>
    <property type="project" value="UniProtKB-SubCell"/>
</dbReference>
<comment type="subcellular location">
    <subcellularLocation>
        <location evidence="1">Nucleus</location>
    </subcellularLocation>
</comment>